<name>A0A1Q9E9M4_SYMMI</name>
<comment type="caution">
    <text evidence="4">The sequence shown here is derived from an EMBL/GenBank/DDBJ whole genome shotgun (WGS) entry which is preliminary data.</text>
</comment>
<feature type="region of interest" description="Disordered" evidence="1">
    <location>
        <begin position="1061"/>
        <end position="1256"/>
    </location>
</feature>
<feature type="compositionally biased region" description="Basic and acidic residues" evidence="1">
    <location>
        <begin position="1939"/>
        <end position="1971"/>
    </location>
</feature>
<dbReference type="GO" id="GO:0015074">
    <property type="term" value="P:DNA integration"/>
    <property type="evidence" value="ECO:0007669"/>
    <property type="project" value="InterPro"/>
</dbReference>
<dbReference type="Proteomes" id="UP000186817">
    <property type="component" value="Unassembled WGS sequence"/>
</dbReference>
<organism evidence="4 5">
    <name type="scientific">Symbiodinium microadriaticum</name>
    <name type="common">Dinoflagellate</name>
    <name type="synonym">Zooxanthella microadriatica</name>
    <dbReference type="NCBI Taxonomy" id="2951"/>
    <lineage>
        <taxon>Eukaryota</taxon>
        <taxon>Sar</taxon>
        <taxon>Alveolata</taxon>
        <taxon>Dinophyceae</taxon>
        <taxon>Suessiales</taxon>
        <taxon>Symbiodiniaceae</taxon>
        <taxon>Symbiodinium</taxon>
    </lineage>
</organism>
<feature type="compositionally biased region" description="Basic and acidic residues" evidence="1">
    <location>
        <begin position="1224"/>
        <end position="1256"/>
    </location>
</feature>
<evidence type="ECO:0000313" key="5">
    <source>
        <dbReference type="Proteomes" id="UP000186817"/>
    </source>
</evidence>
<feature type="domain" description="Fe2OG dioxygenase" evidence="3">
    <location>
        <begin position="448"/>
        <end position="571"/>
    </location>
</feature>
<proteinExistence type="predicted"/>
<sequence>MSSVLAWDQCCPEMQSRSFNSRISSSQSPGWVLFEDLADHNIGESSTLRPLEARDYCWEAVPHNLREAVFATAGPVAPEGWQAIGREVRAADGELLHRGMGHHPPRASRDQVVETTLWVIPARLGTTWCTLGQRGHVESLDGDGNQSSRGPIWIIFTKGLNPLLPENAAEVTPEEPLRGDEAMIKKNLLELAVNSQSSTKGVDYMEILTQSPLLDHLRQCGLKVEGSEVAAECLSAAGRAAIRLGRERAQPKVLFARWSLPDQSRSEARRAAEDQVTHRFVCELAREQRRDGLHFLVDYEVEAETTTGKEILTFAEEVLQYEQDGVLRVRAGSFVCSGENISDEGHMDRVKEKNLAKELLAQTSRSAEDSSDECLGDRVKEENLAKELLEVSDFSFAACQVLLRKTSLPGGAPVRSGTRGASTASSICTFGLFSHGGVWGITRQSKLRPHFTNYINKFLDWHGAANPRTSFSVNTGVGLGLHVDKYNLRGTMNSVISFGPHDGGHLWVEDACQAMGGKPGERSDRVLGDGRRLGGQRFDPFHKMVTFDAHFYHEVEPWRGQRYSVACWTNHSVVKMDGRAKRRLRTLGFRPDAPRRLLRRPVTLFDQHSVCEAVKALCRGETLCASVWESFPSGVEPEAAGENEPEDELPLSVPPIDEPDASGHLRVTASQKRLVHKVHVNVGHPPKARFLRMMRAAGALPHVLQYIKDDYECDQCSIRQRPDNRHRARCPRSFEFNRVLSIDIFYVKFGLYQVPILNMTDTGTCYQVLQRLPIPTGSHGGTPTSEATWRAFLATWVRFFGPPEVLVCDAGSEFKAAFERGCEGQGILQHVVLPENPWKNAMSERHGGFVKHRLDQELSSGQCVLQNWEDLDDYLHEMISVKNRWLSRGGVSPTQLVFGRLPRVPGDLLSDDHTGLMALHDALEDPFGTDQASTEFRRRMGIRERARQATMTQASREAVQRAVKASTHQTRRFHPGQWVYCFRRGRPGDPLHPRDRWVGPGLVVVANNSTVYVGMRTRLWRCSPEQLRLAHPAEEMGQQLASDPGLSELLRRVLSGSTAGAVNVMREGPPSEANRLAPVDQEESGPPLAAEAPTSQAEEVLPIPPGLLPPGLPPPANEVQGDDPGTLPEEGQPAVPSRRSSTSEPAGEPPSQQTDPLPGIPEDEPADDLREGEPVRKAPRVKESEGSRAPGTPMQPLLQAVRNAVPGAANASSSASSLTPSEEIPSRGRVDRQVREWEEVTATRKRERTPPPRGHAEENAEELLQLFASEGWSGSFSNFQLGDQTMTWEAGEWTWLAKRNDEVSLKSLAKAERDMFEGSDLLEWKSIIDSGAVKVLTGQQAKEARARYPTRILSSRMVRRKKPVPGLGKWKPKSRWCIHGHHDPDTGSLVTYAPTPASESLQLFLQASINLKHVRAFADVKSAFTQSLPLKRPAGPIFAEPCDGLQLPADAIIQILIPVYGLDDAPAAWRETVAQYLVQEAGFVRNLVEPCWFSKFEAASKKCIAQILVEVDDFIVSASSSEMPNLRGNLQSRFRFGKWEEGNAEYAGRYIEDNGDHLAVSQEKYIIEQVSAVPLVKERKRQQSERLTPSEFEAFRSLVYKLNWLGRETRPEAAGVASIMASRLQVATVKDIMVVNRFVNHLRNTAKRPLKIWQFDPEAMVFLAISAGGVNTKEELHDDEGLPTDATQGAWLALTAEALPEGDRRVRASPISWRSSKLKRKVFSTFGGETQAMLQGVNEVEWLQVMYRDAVFNDVQLRNWQASLSPHMLIMRGEKLGGNRNPQCVVTDAKSLYDCILKEHPAGRQDRKSALELAIILRDLQSSRSMVRWIPHQKMLADGLTKEDPFRGNGALEHFLRTGVLSFVDMDAELESTCERAINSAGVRWLLICAAVVFMGTVLLPKPLPEAKSDLPHERPSGVPLHHSDEAGKSSHRVAVPSKPEESELKSAQKELKGELTKLDNLEEEQRKTQRVENLARLSQKENEDEARSQKK</sequence>
<feature type="compositionally biased region" description="Basic and acidic residues" evidence="1">
    <location>
        <begin position="1167"/>
        <end position="1186"/>
    </location>
</feature>
<dbReference type="Gene3D" id="3.30.420.10">
    <property type="entry name" value="Ribonuclease H-like superfamily/Ribonuclease H"/>
    <property type="match status" value="1"/>
</dbReference>
<feature type="compositionally biased region" description="Low complexity" evidence="1">
    <location>
        <begin position="1208"/>
        <end position="1217"/>
    </location>
</feature>
<feature type="domain" description="Integrase catalytic" evidence="2">
    <location>
        <begin position="727"/>
        <end position="901"/>
    </location>
</feature>
<dbReference type="InterPro" id="IPR012337">
    <property type="entry name" value="RNaseH-like_sf"/>
</dbReference>
<dbReference type="PROSITE" id="PS50994">
    <property type="entry name" value="INTEGRASE"/>
    <property type="match status" value="1"/>
</dbReference>
<evidence type="ECO:0000259" key="3">
    <source>
        <dbReference type="PROSITE" id="PS51471"/>
    </source>
</evidence>
<feature type="compositionally biased region" description="Basic and acidic residues" evidence="1">
    <location>
        <begin position="1979"/>
        <end position="1992"/>
    </location>
</feature>
<accession>A0A1Q9E9M4</accession>
<evidence type="ECO:0000313" key="4">
    <source>
        <dbReference type="EMBL" id="OLQ04125.1"/>
    </source>
</evidence>
<dbReference type="InterPro" id="IPR036397">
    <property type="entry name" value="RNaseH_sf"/>
</dbReference>
<feature type="compositionally biased region" description="Basic and acidic residues" evidence="1">
    <location>
        <begin position="1909"/>
        <end position="1929"/>
    </location>
</feature>
<protein>
    <recommendedName>
        <fullName evidence="6">Copia protein</fullName>
    </recommendedName>
</protein>
<feature type="compositionally biased region" description="Pro residues" evidence="1">
    <location>
        <begin position="1102"/>
        <end position="1116"/>
    </location>
</feature>
<dbReference type="PROSITE" id="PS51471">
    <property type="entry name" value="FE2OG_OXY"/>
    <property type="match status" value="1"/>
</dbReference>
<keyword evidence="5" id="KW-1185">Reference proteome</keyword>
<feature type="compositionally biased region" description="Polar residues" evidence="1">
    <location>
        <begin position="1138"/>
        <end position="1155"/>
    </location>
</feature>
<dbReference type="EMBL" id="LSRX01000218">
    <property type="protein sequence ID" value="OLQ04125.1"/>
    <property type="molecule type" value="Genomic_DNA"/>
</dbReference>
<dbReference type="OrthoDB" id="444832at2759"/>
<reference evidence="4 5" key="1">
    <citation type="submission" date="2016-02" db="EMBL/GenBank/DDBJ databases">
        <title>Genome analysis of coral dinoflagellate symbionts highlights evolutionary adaptations to a symbiotic lifestyle.</title>
        <authorList>
            <person name="Aranda M."/>
            <person name="Li Y."/>
            <person name="Liew Y.J."/>
            <person name="Baumgarten S."/>
            <person name="Simakov O."/>
            <person name="Wilson M."/>
            <person name="Piel J."/>
            <person name="Ashoor H."/>
            <person name="Bougouffa S."/>
            <person name="Bajic V.B."/>
            <person name="Ryu T."/>
            <person name="Ravasi T."/>
            <person name="Bayer T."/>
            <person name="Micklem G."/>
            <person name="Kim H."/>
            <person name="Bhak J."/>
            <person name="Lajeunesse T.C."/>
            <person name="Voolstra C.R."/>
        </authorList>
    </citation>
    <scope>NUCLEOTIDE SEQUENCE [LARGE SCALE GENOMIC DNA]</scope>
    <source>
        <strain evidence="4 5">CCMP2467</strain>
    </source>
</reference>
<dbReference type="Pfam" id="PF07727">
    <property type="entry name" value="RVT_2"/>
    <property type="match status" value="1"/>
</dbReference>
<dbReference type="SUPFAM" id="SSF53098">
    <property type="entry name" value="Ribonuclease H-like"/>
    <property type="match status" value="1"/>
</dbReference>
<evidence type="ECO:0000259" key="2">
    <source>
        <dbReference type="PROSITE" id="PS50994"/>
    </source>
</evidence>
<dbReference type="GO" id="GO:0003676">
    <property type="term" value="F:nucleic acid binding"/>
    <property type="evidence" value="ECO:0007669"/>
    <property type="project" value="InterPro"/>
</dbReference>
<dbReference type="InterPro" id="IPR005123">
    <property type="entry name" value="Oxoglu/Fe-dep_dioxygenase_dom"/>
</dbReference>
<evidence type="ECO:0008006" key="6">
    <source>
        <dbReference type="Google" id="ProtNLM"/>
    </source>
</evidence>
<feature type="region of interest" description="Disordered" evidence="1">
    <location>
        <begin position="1909"/>
        <end position="1992"/>
    </location>
</feature>
<evidence type="ECO:0000256" key="1">
    <source>
        <dbReference type="SAM" id="MobiDB-lite"/>
    </source>
</evidence>
<dbReference type="InterPro" id="IPR001584">
    <property type="entry name" value="Integrase_cat-core"/>
</dbReference>
<dbReference type="InterPro" id="IPR013103">
    <property type="entry name" value="RVT_2"/>
</dbReference>
<gene>
    <name evidence="4" type="ORF">AK812_SmicGene12846</name>
</gene>